<organism evidence="1 2">
    <name type="scientific">Sphagnurus paluster</name>
    <dbReference type="NCBI Taxonomy" id="117069"/>
    <lineage>
        <taxon>Eukaryota</taxon>
        <taxon>Fungi</taxon>
        <taxon>Dikarya</taxon>
        <taxon>Basidiomycota</taxon>
        <taxon>Agaricomycotina</taxon>
        <taxon>Agaricomycetes</taxon>
        <taxon>Agaricomycetidae</taxon>
        <taxon>Agaricales</taxon>
        <taxon>Tricholomatineae</taxon>
        <taxon>Lyophyllaceae</taxon>
        <taxon>Sphagnurus</taxon>
    </lineage>
</organism>
<name>A0A9P7FN55_9AGAR</name>
<evidence type="ECO:0000313" key="1">
    <source>
        <dbReference type="EMBL" id="KAG5635034.1"/>
    </source>
</evidence>
<dbReference type="OrthoDB" id="3265433at2759"/>
<dbReference type="AlphaFoldDB" id="A0A9P7FN55"/>
<dbReference type="EMBL" id="JABCKI010006198">
    <property type="protein sequence ID" value="KAG5635034.1"/>
    <property type="molecule type" value="Genomic_DNA"/>
</dbReference>
<reference evidence="1" key="1">
    <citation type="submission" date="2021-02" db="EMBL/GenBank/DDBJ databases">
        <authorList>
            <person name="Nieuwenhuis M."/>
            <person name="Van De Peppel L.J.J."/>
        </authorList>
    </citation>
    <scope>NUCLEOTIDE SEQUENCE</scope>
    <source>
        <strain evidence="1">D49</strain>
    </source>
</reference>
<evidence type="ECO:0000313" key="2">
    <source>
        <dbReference type="Proteomes" id="UP000717328"/>
    </source>
</evidence>
<keyword evidence="2" id="KW-1185">Reference proteome</keyword>
<proteinExistence type="predicted"/>
<dbReference type="Proteomes" id="UP000717328">
    <property type="component" value="Unassembled WGS sequence"/>
</dbReference>
<gene>
    <name evidence="1" type="ORF">H0H81_012645</name>
</gene>
<accession>A0A9P7FN55</accession>
<sequence length="346" mass="39901">MKACEMRETAVEYFNTFVAQISEEHRKTWDVSIKTAEGLRINDCTVMDIMKANITEVKDNRSLSDPATLSRAEHSVQSPEEQFISLGIEIEERQFLIPIDIDVPGHGPCCFDEHAADAEEDTDETDNHPTATFASRYPEDAILNLPSRAVNQKSTLQPIEVIFRTKQAHTLLQRTRDLICEKSFIYSHVVRNAPRKGVATRARAALAKLNSEIATVARTYIDLKASTAILDPNQPGSTTTSLSWIWCMNEIRSETEAARTEFNRVHYLRARARMNRWEEEYELLQHEMDWTSRFFKRQFSIWIQRAYQTPHLGARAHALRKASMWAEFKYQADSRFKDEFPPFIAP</sequence>
<comment type="caution">
    <text evidence="1">The sequence shown here is derived from an EMBL/GenBank/DDBJ whole genome shotgun (WGS) entry which is preliminary data.</text>
</comment>
<protein>
    <submittedName>
        <fullName evidence="1">Uncharacterized protein</fullName>
    </submittedName>
</protein>
<reference evidence="1" key="2">
    <citation type="submission" date="2021-10" db="EMBL/GenBank/DDBJ databases">
        <title>Phylogenomics reveals ancestral predisposition of the termite-cultivated fungus Termitomyces towards a domesticated lifestyle.</title>
        <authorList>
            <person name="Auxier B."/>
            <person name="Grum-Grzhimaylo A."/>
            <person name="Cardenas M.E."/>
            <person name="Lodge J.D."/>
            <person name="Laessoe T."/>
            <person name="Pedersen O."/>
            <person name="Smith M.E."/>
            <person name="Kuyper T.W."/>
            <person name="Franco-Molano E.A."/>
            <person name="Baroni T.J."/>
            <person name="Aanen D.K."/>
        </authorList>
    </citation>
    <scope>NUCLEOTIDE SEQUENCE</scope>
    <source>
        <strain evidence="1">D49</strain>
    </source>
</reference>